<name>A0AAW5KBB4_9FIRM</name>
<dbReference type="Gene3D" id="3.30.420.40">
    <property type="match status" value="2"/>
</dbReference>
<comment type="caution">
    <text evidence="1">The sequence shown here is derived from an EMBL/GenBank/DDBJ whole genome shotgun (WGS) entry which is preliminary data.</text>
</comment>
<protein>
    <submittedName>
        <fullName evidence="1">Pilus assembly protein PilM</fullName>
    </submittedName>
</protein>
<dbReference type="AlphaFoldDB" id="A0AAW5KBB4"/>
<sequence length="303" mass="32192">MECSVYIGNEAIHAVMGRAGRKGVQIERVCSEPLAPGAVIGGVFIDEAAVKAALCSLWGRSHLPQRGVRLVVGGRSVFLKRSVVPTLSRGKLQRVLVDEFPEVEDPAELLYDYAVLTPRLPEGGGAVLCTAAPRAFIQSYRQLFASAGVGLRSAELNIGGLIKVALLSAALQRESCVVVVLDDLGVDLTLLAAGDYRFCNRSRLLEGRGTPQSAAEIGRLLSSMVQFNASEKGEPVEHVYLAGLREGEEGLCAALGESLGIAADPFPDCPEIAVLPRRRGCQFTLAEHLYAVGGLIRTGGIWG</sequence>
<dbReference type="RefSeq" id="WP_256136111.1">
    <property type="nucleotide sequence ID" value="NZ_JANGAB010000003.1"/>
</dbReference>
<dbReference type="Gene3D" id="3.30.1490.300">
    <property type="match status" value="1"/>
</dbReference>
<proteinExistence type="predicted"/>
<gene>
    <name evidence="1" type="ORF">NE646_07790</name>
</gene>
<evidence type="ECO:0000313" key="1">
    <source>
        <dbReference type="EMBL" id="MCQ4949568.1"/>
    </source>
</evidence>
<dbReference type="EMBL" id="JANGAB010000003">
    <property type="protein sequence ID" value="MCQ4949568.1"/>
    <property type="molecule type" value="Genomic_DNA"/>
</dbReference>
<reference evidence="1" key="1">
    <citation type="submission" date="2022-06" db="EMBL/GenBank/DDBJ databases">
        <title>Isolation of gut microbiota from human fecal samples.</title>
        <authorList>
            <person name="Pamer E.G."/>
            <person name="Barat B."/>
            <person name="Waligurski E."/>
            <person name="Medina S."/>
            <person name="Paddock L."/>
            <person name="Mostad J."/>
        </authorList>
    </citation>
    <scope>NUCLEOTIDE SEQUENCE</scope>
    <source>
        <strain evidence="1">DFI.7.96</strain>
    </source>
</reference>
<organism evidence="1 2">
    <name type="scientific">Bittarella massiliensis</name>
    <name type="common">ex Durand et al. 2017</name>
    <dbReference type="NCBI Taxonomy" id="1720313"/>
    <lineage>
        <taxon>Bacteria</taxon>
        <taxon>Bacillati</taxon>
        <taxon>Bacillota</taxon>
        <taxon>Clostridia</taxon>
        <taxon>Eubacteriales</taxon>
        <taxon>Oscillospiraceae</taxon>
        <taxon>Bittarella (ex Durand et al. 2017)</taxon>
    </lineage>
</organism>
<dbReference type="Proteomes" id="UP001205063">
    <property type="component" value="Unassembled WGS sequence"/>
</dbReference>
<evidence type="ECO:0000313" key="2">
    <source>
        <dbReference type="Proteomes" id="UP001205063"/>
    </source>
</evidence>
<accession>A0AAW5KBB4</accession>